<sequence>MEHRLDSVIYHSSEFNTPGALNQAVPAHRSVVCKTDSALRNICRLLSSRTRRRNFMETVPNVKKLRDYIA</sequence>
<dbReference type="Proteomes" id="UP000001876">
    <property type="component" value="Unassembled WGS sequence"/>
</dbReference>
<accession>C1MKD4</accession>
<reference evidence="1 2" key="1">
    <citation type="journal article" date="2009" name="Science">
        <title>Green evolution and dynamic adaptations revealed by genomes of the marine picoeukaryotes Micromonas.</title>
        <authorList>
            <person name="Worden A.Z."/>
            <person name="Lee J.H."/>
            <person name="Mock T."/>
            <person name="Rouze P."/>
            <person name="Simmons M.P."/>
            <person name="Aerts A.L."/>
            <person name="Allen A.E."/>
            <person name="Cuvelier M.L."/>
            <person name="Derelle E."/>
            <person name="Everett M.V."/>
            <person name="Foulon E."/>
            <person name="Grimwood J."/>
            <person name="Gundlach H."/>
            <person name="Henrissat B."/>
            <person name="Napoli C."/>
            <person name="McDonald S.M."/>
            <person name="Parker M.S."/>
            <person name="Rombauts S."/>
            <person name="Salamov A."/>
            <person name="Von Dassow P."/>
            <person name="Badger J.H."/>
            <person name="Coutinho P.M."/>
            <person name="Demir E."/>
            <person name="Dubchak I."/>
            <person name="Gentemann C."/>
            <person name="Eikrem W."/>
            <person name="Gready J.E."/>
            <person name="John U."/>
            <person name="Lanier W."/>
            <person name="Lindquist E.A."/>
            <person name="Lucas S."/>
            <person name="Mayer K.F."/>
            <person name="Moreau H."/>
            <person name="Not F."/>
            <person name="Otillar R."/>
            <person name="Panaud O."/>
            <person name="Pangilinan J."/>
            <person name="Paulsen I."/>
            <person name="Piegu B."/>
            <person name="Poliakov A."/>
            <person name="Robbens S."/>
            <person name="Schmutz J."/>
            <person name="Toulza E."/>
            <person name="Wyss T."/>
            <person name="Zelensky A."/>
            <person name="Zhou K."/>
            <person name="Armbrust E.V."/>
            <person name="Bhattacharya D."/>
            <person name="Goodenough U.W."/>
            <person name="Van de Peer Y."/>
            <person name="Grigoriev I.V."/>
        </authorList>
    </citation>
    <scope>NUCLEOTIDE SEQUENCE [LARGE SCALE GENOMIC DNA]</scope>
    <source>
        <strain evidence="1 2">CCMP1545</strain>
    </source>
</reference>
<dbReference type="AlphaFoldDB" id="C1MKD4"/>
<organism evidence="2">
    <name type="scientific">Micromonas pusilla (strain CCMP1545)</name>
    <name type="common">Picoplanktonic green alga</name>
    <dbReference type="NCBI Taxonomy" id="564608"/>
    <lineage>
        <taxon>Eukaryota</taxon>
        <taxon>Viridiplantae</taxon>
        <taxon>Chlorophyta</taxon>
        <taxon>Mamiellophyceae</taxon>
        <taxon>Mamiellales</taxon>
        <taxon>Mamiellaceae</taxon>
        <taxon>Micromonas</taxon>
    </lineage>
</organism>
<dbReference type="RefSeq" id="XP_003055976.1">
    <property type="nucleotide sequence ID" value="XM_003055930.1"/>
</dbReference>
<protein>
    <submittedName>
        <fullName evidence="1">Predicted protein</fullName>
    </submittedName>
</protein>
<dbReference type="KEGG" id="mpp:MICPUCDRAFT_64323"/>
<evidence type="ECO:0000313" key="2">
    <source>
        <dbReference type="Proteomes" id="UP000001876"/>
    </source>
</evidence>
<proteinExistence type="predicted"/>
<gene>
    <name evidence="1" type="ORF">MICPUCDRAFT_64323</name>
</gene>
<dbReference type="GeneID" id="9681328"/>
<dbReference type="EMBL" id="GG663736">
    <property type="protein sequence ID" value="EEH59352.1"/>
    <property type="molecule type" value="Genomic_DNA"/>
</dbReference>
<evidence type="ECO:0000313" key="1">
    <source>
        <dbReference type="EMBL" id="EEH59352.1"/>
    </source>
</evidence>
<keyword evidence="2" id="KW-1185">Reference proteome</keyword>
<name>C1MKD4_MICPC</name>